<evidence type="ECO:0000313" key="2">
    <source>
        <dbReference type="Proteomes" id="UP000005801"/>
    </source>
</evidence>
<dbReference type="RefSeq" id="WP_006972384.1">
    <property type="nucleotide sequence ID" value="NZ_ABCS01000030.1"/>
</dbReference>
<reference evidence="1 2" key="1">
    <citation type="submission" date="2007-06" db="EMBL/GenBank/DDBJ databases">
        <authorList>
            <person name="Shimkets L."/>
            <person name="Ferriera S."/>
            <person name="Johnson J."/>
            <person name="Kravitz S."/>
            <person name="Beeson K."/>
            <person name="Sutton G."/>
            <person name="Rogers Y.-H."/>
            <person name="Friedman R."/>
            <person name="Frazier M."/>
            <person name="Venter J.C."/>
        </authorList>
    </citation>
    <scope>NUCLEOTIDE SEQUENCE [LARGE SCALE GENOMIC DNA]</scope>
    <source>
        <strain evidence="1 2">SIR-1</strain>
    </source>
</reference>
<protein>
    <submittedName>
        <fullName evidence="1">Uncharacterized protein</fullName>
    </submittedName>
</protein>
<name>A6G6N5_9BACT</name>
<dbReference type="Proteomes" id="UP000005801">
    <property type="component" value="Unassembled WGS sequence"/>
</dbReference>
<dbReference type="AlphaFoldDB" id="A6G6N5"/>
<organism evidence="1 2">
    <name type="scientific">Plesiocystis pacifica SIR-1</name>
    <dbReference type="NCBI Taxonomy" id="391625"/>
    <lineage>
        <taxon>Bacteria</taxon>
        <taxon>Pseudomonadati</taxon>
        <taxon>Myxococcota</taxon>
        <taxon>Polyangia</taxon>
        <taxon>Nannocystales</taxon>
        <taxon>Nannocystaceae</taxon>
        <taxon>Plesiocystis</taxon>
    </lineage>
</organism>
<sequence length="130" mass="14094">MSDPNPNFPNDLDPTWGGCKVKIKDSTHGERFLTQAGNALGVDLHSSSTFHYLRVDGEVWIVRADSDDARYVGVTGGGEIAPVEDPYAWAPDGLKLRNATKYLRMKPERGVMLLGLGDSEEAADIEACSA</sequence>
<dbReference type="EMBL" id="ABCS01000030">
    <property type="protein sequence ID" value="EDM78512.1"/>
    <property type="molecule type" value="Genomic_DNA"/>
</dbReference>
<comment type="caution">
    <text evidence="1">The sequence shown here is derived from an EMBL/GenBank/DDBJ whole genome shotgun (WGS) entry which is preliminary data.</text>
</comment>
<accession>A6G6N5</accession>
<gene>
    <name evidence="1" type="ORF">PPSIR1_33394</name>
</gene>
<dbReference type="STRING" id="391625.PPSIR1_33394"/>
<keyword evidence="2" id="KW-1185">Reference proteome</keyword>
<evidence type="ECO:0000313" key="1">
    <source>
        <dbReference type="EMBL" id="EDM78512.1"/>
    </source>
</evidence>
<proteinExistence type="predicted"/>